<gene>
    <name evidence="9" type="ORF">AArc1_2079</name>
</gene>
<dbReference type="GeneID" id="37638867"/>
<proteinExistence type="inferred from homology"/>
<dbReference type="Pfam" id="PF02811">
    <property type="entry name" value="PHP"/>
    <property type="match status" value="1"/>
</dbReference>
<dbReference type="EMBL" id="CP024047">
    <property type="protein sequence ID" value="AXR78397.1"/>
    <property type="molecule type" value="Genomic_DNA"/>
</dbReference>
<dbReference type="InterPro" id="IPR004013">
    <property type="entry name" value="PHP_dom"/>
</dbReference>
<dbReference type="GO" id="GO:0005737">
    <property type="term" value="C:cytoplasm"/>
    <property type="evidence" value="ECO:0007669"/>
    <property type="project" value="TreeGrafter"/>
</dbReference>
<feature type="domain" description="PHP" evidence="8">
    <location>
        <begin position="3"/>
        <end position="193"/>
    </location>
</feature>
<evidence type="ECO:0000313" key="9">
    <source>
        <dbReference type="EMBL" id="AXR78397.1"/>
    </source>
</evidence>
<keyword evidence="6" id="KW-0368">Histidine biosynthesis</keyword>
<comment type="pathway">
    <text evidence="1">Amino-acid biosynthesis; L-histidine biosynthesis; L-histidine from 5-phospho-alpha-D-ribose 1-diphosphate: step 8/9.</text>
</comment>
<evidence type="ECO:0000256" key="2">
    <source>
        <dbReference type="ARBA" id="ARBA00009152"/>
    </source>
</evidence>
<keyword evidence="5 9" id="KW-0378">Hydrolase</keyword>
<dbReference type="Gene3D" id="3.20.20.140">
    <property type="entry name" value="Metal-dependent hydrolases"/>
    <property type="match status" value="1"/>
</dbReference>
<keyword evidence="4" id="KW-0028">Amino-acid biosynthesis</keyword>
<comment type="catalytic activity">
    <reaction evidence="7">
        <text>L-histidinol phosphate + H2O = L-histidinol + phosphate</text>
        <dbReference type="Rhea" id="RHEA:14465"/>
        <dbReference type="ChEBI" id="CHEBI:15377"/>
        <dbReference type="ChEBI" id="CHEBI:43474"/>
        <dbReference type="ChEBI" id="CHEBI:57699"/>
        <dbReference type="ChEBI" id="CHEBI:57980"/>
        <dbReference type="EC" id="3.1.3.15"/>
    </reaction>
</comment>
<accession>A0A346PFV2</accession>
<dbReference type="Proteomes" id="UP000258707">
    <property type="component" value="Chromosome"/>
</dbReference>
<comment type="similarity">
    <text evidence="2">Belongs to the PHP hydrolase family. HisK subfamily.</text>
</comment>
<dbReference type="GO" id="GO:0004401">
    <property type="term" value="F:histidinol-phosphatase activity"/>
    <property type="evidence" value="ECO:0007669"/>
    <property type="project" value="UniProtKB-EC"/>
</dbReference>
<dbReference type="UniPathway" id="UPA00031">
    <property type="reaction ID" value="UER00013"/>
</dbReference>
<dbReference type="SUPFAM" id="SSF89550">
    <property type="entry name" value="PHP domain-like"/>
    <property type="match status" value="1"/>
</dbReference>
<evidence type="ECO:0000256" key="6">
    <source>
        <dbReference type="ARBA" id="ARBA00023102"/>
    </source>
</evidence>
<dbReference type="InterPro" id="IPR016195">
    <property type="entry name" value="Pol/histidinol_Pase-like"/>
</dbReference>
<dbReference type="EC" id="3.1.3.15" evidence="3"/>
<evidence type="ECO:0000256" key="7">
    <source>
        <dbReference type="ARBA" id="ARBA00049158"/>
    </source>
</evidence>
<dbReference type="KEGG" id="nan:AArc1_2079"/>
<reference evidence="10" key="1">
    <citation type="submission" date="2017-10" db="EMBL/GenBank/DDBJ databases">
        <title>Phenotypic and genomic properties of facultatively anaerobic sulfur-reducing natronoarchaea from hypersaline soda lakes.</title>
        <authorList>
            <person name="Sorokin D.Y."/>
            <person name="Kublanov I.V."/>
            <person name="Roman P."/>
            <person name="Sinninghe Damste J.S."/>
            <person name="Golyshin P.N."/>
            <person name="Rojo D."/>
            <person name="Ciordia S."/>
            <person name="Mena Md.C."/>
            <person name="Ferrer M."/>
            <person name="Messina E."/>
            <person name="Smedile F."/>
            <person name="La Spada G."/>
            <person name="La Cono V."/>
            <person name="Yakimov M.M."/>
        </authorList>
    </citation>
    <scope>NUCLEOTIDE SEQUENCE [LARGE SCALE GENOMIC DNA]</scope>
    <source>
        <strain evidence="10">AArc1</strain>
    </source>
</reference>
<dbReference type="PANTHER" id="PTHR21039">
    <property type="entry name" value="HISTIDINOL PHOSPHATASE-RELATED"/>
    <property type="match status" value="1"/>
</dbReference>
<organism evidence="9 10">
    <name type="scientific">Natrarchaeobaculum sulfurireducens</name>
    <dbReference type="NCBI Taxonomy" id="2044521"/>
    <lineage>
        <taxon>Archaea</taxon>
        <taxon>Methanobacteriati</taxon>
        <taxon>Methanobacteriota</taxon>
        <taxon>Stenosarchaea group</taxon>
        <taxon>Halobacteria</taxon>
        <taxon>Halobacteriales</taxon>
        <taxon>Natrialbaceae</taxon>
        <taxon>Natrarchaeobaculum</taxon>
    </lineage>
</organism>
<evidence type="ECO:0000256" key="1">
    <source>
        <dbReference type="ARBA" id="ARBA00004970"/>
    </source>
</evidence>
<evidence type="ECO:0000313" key="10">
    <source>
        <dbReference type="Proteomes" id="UP000258707"/>
    </source>
</evidence>
<sequence length="259" mass="29488">MQDFHVHSNYSDGSFLRGMVRAAESAGLEGLGFADHCNVGARERMAEMRRAYGFNLDLTYERRRQAIDRLRADTSLDLYDAVEMDYHPADEGEIRSFLASAGFDYAIGSVHQVDGTNVQVASQFVDRLPAERDRIVETYYDRLVSLVESELFDIAAHVDLLERTTPLRGRATDEQYHRVADAFARSRTIPEINAGRALTDEEIVHPETQFFEILREHDVPFTLGTDAHRPFEVENRAGFLAEFVERYDLEPTVPPALEE</sequence>
<dbReference type="InterPro" id="IPR010140">
    <property type="entry name" value="Histidinol_P_phosphatase_HisJ"/>
</dbReference>
<dbReference type="GO" id="GO:0000105">
    <property type="term" value="P:L-histidine biosynthetic process"/>
    <property type="evidence" value="ECO:0007669"/>
    <property type="project" value="UniProtKB-UniPathway"/>
</dbReference>
<evidence type="ECO:0000256" key="4">
    <source>
        <dbReference type="ARBA" id="ARBA00022605"/>
    </source>
</evidence>
<evidence type="ECO:0000256" key="3">
    <source>
        <dbReference type="ARBA" id="ARBA00013085"/>
    </source>
</evidence>
<name>A0A346PFV2_9EURY</name>
<evidence type="ECO:0000259" key="8">
    <source>
        <dbReference type="Pfam" id="PF02811"/>
    </source>
</evidence>
<protein>
    <recommendedName>
        <fullName evidence="3">histidinol-phosphatase</fullName>
        <ecNumber evidence="3">3.1.3.15</ecNumber>
    </recommendedName>
</protein>
<dbReference type="RefSeq" id="WP_117364473.1">
    <property type="nucleotide sequence ID" value="NZ_CP024047.1"/>
</dbReference>
<evidence type="ECO:0000256" key="5">
    <source>
        <dbReference type="ARBA" id="ARBA00022801"/>
    </source>
</evidence>
<dbReference type="PANTHER" id="PTHR21039:SF0">
    <property type="entry name" value="HISTIDINOL-PHOSPHATASE"/>
    <property type="match status" value="1"/>
</dbReference>
<dbReference type="AlphaFoldDB" id="A0A346PFV2"/>